<dbReference type="EMBL" id="LJOY01000018">
    <property type="protein sequence ID" value="OBQ26002.1"/>
    <property type="molecule type" value="Genomic_DNA"/>
</dbReference>
<protein>
    <submittedName>
        <fullName evidence="1">Uncharacterized protein</fullName>
    </submittedName>
</protein>
<proteinExistence type="predicted"/>
<dbReference type="STRING" id="1803587.GCA_001593825_03287"/>
<dbReference type="AlphaFoldDB" id="A0A1B7VYF5"/>
<evidence type="ECO:0000313" key="1">
    <source>
        <dbReference type="EMBL" id="OBQ26002.1"/>
    </source>
</evidence>
<name>A0A1B7VYF5_APHFL</name>
<evidence type="ECO:0000313" key="2">
    <source>
        <dbReference type="Proteomes" id="UP000092382"/>
    </source>
</evidence>
<gene>
    <name evidence="1" type="ORF">AN481_07395</name>
</gene>
<comment type="caution">
    <text evidence="1">The sequence shown here is derived from an EMBL/GenBank/DDBJ whole genome shotgun (WGS) entry which is preliminary data.</text>
</comment>
<accession>A0A1B7VYF5</accession>
<reference evidence="1 2" key="1">
    <citation type="submission" date="2015-09" db="EMBL/GenBank/DDBJ databases">
        <title>Whole genome shotgun sequence assembly of Aphanizomenon flos-aquae UKL13.</title>
        <authorList>
            <person name="Driscoll C."/>
        </authorList>
    </citation>
    <scope>NUCLEOTIDE SEQUENCE [LARGE SCALE GENOMIC DNA]</scope>
    <source>
        <strain evidence="1">MDT13</strain>
    </source>
</reference>
<dbReference type="PATRIC" id="fig|1710894.3.peg.3119"/>
<sequence length="78" mass="8628">MDILLLTLINAGTCLALPKLISMIVVRRSQEASSFFVDSGYKSDKMGITSFPYCTVYALTGSEFCKFSPRFCNQCSPN</sequence>
<organism evidence="1 2">
    <name type="scientific">Aphanizomenon flos-aquae LD13</name>
    <dbReference type="NCBI Taxonomy" id="1710894"/>
    <lineage>
        <taxon>Bacteria</taxon>
        <taxon>Bacillati</taxon>
        <taxon>Cyanobacteriota</taxon>
        <taxon>Cyanophyceae</taxon>
        <taxon>Nostocales</taxon>
        <taxon>Aphanizomenonaceae</taxon>
        <taxon>Aphanizomenon</taxon>
    </lineage>
</organism>
<dbReference type="Proteomes" id="UP000092382">
    <property type="component" value="Unassembled WGS sequence"/>
</dbReference>